<evidence type="ECO:0000313" key="3">
    <source>
        <dbReference type="Proteomes" id="UP000250275"/>
    </source>
</evidence>
<dbReference type="AlphaFoldDB" id="A0A310SNQ3"/>
<dbReference type="EMBL" id="KQ761797">
    <property type="protein sequence ID" value="OAD56797.1"/>
    <property type="molecule type" value="Genomic_DNA"/>
</dbReference>
<evidence type="ECO:0000313" key="2">
    <source>
        <dbReference type="EMBL" id="OAD56797.1"/>
    </source>
</evidence>
<dbReference type="Proteomes" id="UP000250275">
    <property type="component" value="Unassembled WGS sequence"/>
</dbReference>
<name>A0A310SNQ3_9HYME</name>
<organism evidence="2 3">
    <name type="scientific">Eufriesea mexicana</name>
    <dbReference type="NCBI Taxonomy" id="516756"/>
    <lineage>
        <taxon>Eukaryota</taxon>
        <taxon>Metazoa</taxon>
        <taxon>Ecdysozoa</taxon>
        <taxon>Arthropoda</taxon>
        <taxon>Hexapoda</taxon>
        <taxon>Insecta</taxon>
        <taxon>Pterygota</taxon>
        <taxon>Neoptera</taxon>
        <taxon>Endopterygota</taxon>
        <taxon>Hymenoptera</taxon>
        <taxon>Apocrita</taxon>
        <taxon>Aculeata</taxon>
        <taxon>Apoidea</taxon>
        <taxon>Anthophila</taxon>
        <taxon>Apidae</taxon>
        <taxon>Eufriesea</taxon>
    </lineage>
</organism>
<reference evidence="2 3" key="1">
    <citation type="submission" date="2015-07" db="EMBL/GenBank/DDBJ databases">
        <title>The genome of Eufriesea mexicana.</title>
        <authorList>
            <person name="Pan H."/>
            <person name="Kapheim K."/>
        </authorList>
    </citation>
    <scope>NUCLEOTIDE SEQUENCE [LARGE SCALE GENOMIC DNA]</scope>
    <source>
        <strain evidence="2">0111107269</strain>
        <tissue evidence="2">Whole body</tissue>
    </source>
</reference>
<protein>
    <submittedName>
        <fullName evidence="2">Uncharacterized protein</fullName>
    </submittedName>
</protein>
<accession>A0A310SNQ3</accession>
<sequence length="124" mass="14535">MEYTIERIHEAVFQLYHEPQRRKSFAASHDTAKRRHRIVQEDHEDVVIQATTYRVGNIDIASDPDKADRNADETSMTRSSGFLLMLERNGKAEIAEFLPRDPRETRTTRDWYKVSQVSGEPIFR</sequence>
<proteinExistence type="predicted"/>
<feature type="region of interest" description="Disordered" evidence="1">
    <location>
        <begin position="59"/>
        <end position="78"/>
    </location>
</feature>
<evidence type="ECO:0000256" key="1">
    <source>
        <dbReference type="SAM" id="MobiDB-lite"/>
    </source>
</evidence>
<feature type="compositionally biased region" description="Basic and acidic residues" evidence="1">
    <location>
        <begin position="63"/>
        <end position="72"/>
    </location>
</feature>
<gene>
    <name evidence="2" type="ORF">WN48_02883</name>
</gene>
<keyword evidence="3" id="KW-1185">Reference proteome</keyword>